<feature type="compositionally biased region" description="Acidic residues" evidence="1">
    <location>
        <begin position="129"/>
        <end position="148"/>
    </location>
</feature>
<name>A0AA40EWV5_9PEZI</name>
<evidence type="ECO:0000313" key="2">
    <source>
        <dbReference type="EMBL" id="KAK0746990.1"/>
    </source>
</evidence>
<reference evidence="2" key="1">
    <citation type="submission" date="2023-06" db="EMBL/GenBank/DDBJ databases">
        <title>Genome-scale phylogeny and comparative genomics of the fungal order Sordariales.</title>
        <authorList>
            <consortium name="Lawrence Berkeley National Laboratory"/>
            <person name="Hensen N."/>
            <person name="Bonometti L."/>
            <person name="Westerberg I."/>
            <person name="Brannstrom I.O."/>
            <person name="Guillou S."/>
            <person name="Cros-Aarteil S."/>
            <person name="Calhoun S."/>
            <person name="Haridas S."/>
            <person name="Kuo A."/>
            <person name="Mondo S."/>
            <person name="Pangilinan J."/>
            <person name="Riley R."/>
            <person name="LaButti K."/>
            <person name="Andreopoulos B."/>
            <person name="Lipzen A."/>
            <person name="Chen C."/>
            <person name="Yanf M."/>
            <person name="Daum C."/>
            <person name="Ng V."/>
            <person name="Clum A."/>
            <person name="Steindorff A."/>
            <person name="Ohm R."/>
            <person name="Martin F."/>
            <person name="Silar P."/>
            <person name="Natvig D."/>
            <person name="Lalanne C."/>
            <person name="Gautier V."/>
            <person name="Ament-velasquez S.L."/>
            <person name="Kruys A."/>
            <person name="Hutchinson M.I."/>
            <person name="Powell A.J."/>
            <person name="Barry K."/>
            <person name="Miller A.N."/>
            <person name="Grigoriev I.V."/>
            <person name="Debuchy R."/>
            <person name="Gladieux P."/>
            <person name="Thoren M.H."/>
            <person name="Johannesson H."/>
        </authorList>
    </citation>
    <scope>NUCLEOTIDE SEQUENCE</scope>
    <source>
        <strain evidence="2">SMH3187-1</strain>
    </source>
</reference>
<comment type="caution">
    <text evidence="2">The sequence shown here is derived from an EMBL/GenBank/DDBJ whole genome shotgun (WGS) entry which is preliminary data.</text>
</comment>
<dbReference type="AlphaFoldDB" id="A0AA40EWV5"/>
<gene>
    <name evidence="2" type="ORF">B0T18DRAFT_412900</name>
</gene>
<evidence type="ECO:0000313" key="3">
    <source>
        <dbReference type="Proteomes" id="UP001172155"/>
    </source>
</evidence>
<proteinExistence type="predicted"/>
<organism evidence="2 3">
    <name type="scientific">Schizothecium vesticola</name>
    <dbReference type="NCBI Taxonomy" id="314040"/>
    <lineage>
        <taxon>Eukaryota</taxon>
        <taxon>Fungi</taxon>
        <taxon>Dikarya</taxon>
        <taxon>Ascomycota</taxon>
        <taxon>Pezizomycotina</taxon>
        <taxon>Sordariomycetes</taxon>
        <taxon>Sordariomycetidae</taxon>
        <taxon>Sordariales</taxon>
        <taxon>Schizotheciaceae</taxon>
        <taxon>Schizothecium</taxon>
    </lineage>
</organism>
<evidence type="ECO:0000256" key="1">
    <source>
        <dbReference type="SAM" id="MobiDB-lite"/>
    </source>
</evidence>
<dbReference type="EMBL" id="JAUKUD010000004">
    <property type="protein sequence ID" value="KAK0746990.1"/>
    <property type="molecule type" value="Genomic_DNA"/>
</dbReference>
<feature type="region of interest" description="Disordered" evidence="1">
    <location>
        <begin position="125"/>
        <end position="157"/>
    </location>
</feature>
<keyword evidence="3" id="KW-1185">Reference proteome</keyword>
<dbReference type="Proteomes" id="UP001172155">
    <property type="component" value="Unassembled WGS sequence"/>
</dbReference>
<sequence>MLRLAAPLTFYGDYEAAGRLLGRVREWLDAGDVEDIYYTMVAAGYRSNLSLLLADLGEEERAKEEMLIGVGLCSQFYEPSNHLIGHVQHYTLSFGVEGDPEKAARWRALLEDGVRSVWKVWEAGKKGEEEAEPEGPGESAEAEVDGTDGLETAGTKNFTSKTDFRHLAKTMPTIVPKDEPCLVNPVGLVHPHAGEKLPCCKLRDGALGRNIVC</sequence>
<accession>A0AA40EWV5</accession>
<protein>
    <submittedName>
        <fullName evidence="2">Uncharacterized protein</fullName>
    </submittedName>
</protein>